<reference evidence="2 3" key="1">
    <citation type="submission" date="2017-01" db="EMBL/GenBank/DDBJ databases">
        <authorList>
            <person name="Mah S.A."/>
            <person name="Swanson W.J."/>
            <person name="Moy G.W."/>
            <person name="Vacquier V.D."/>
        </authorList>
    </citation>
    <scope>NUCLEOTIDE SEQUENCE [LARGE SCALE GENOMIC DNA]</scope>
    <source>
        <strain evidence="2 3">DSM 45758</strain>
    </source>
</reference>
<evidence type="ECO:0000313" key="2">
    <source>
        <dbReference type="EMBL" id="SIR17564.1"/>
    </source>
</evidence>
<dbReference type="AlphaFoldDB" id="A0A1N6YSG1"/>
<evidence type="ECO:0000256" key="1">
    <source>
        <dbReference type="SAM" id="MobiDB-lite"/>
    </source>
</evidence>
<name>A0A1N6YSG1_9ACTN</name>
<dbReference type="Proteomes" id="UP000186004">
    <property type="component" value="Unassembled WGS sequence"/>
</dbReference>
<proteinExistence type="predicted"/>
<protein>
    <recommendedName>
        <fullName evidence="4">Flavin reductase</fullName>
    </recommendedName>
</protein>
<evidence type="ECO:0008006" key="4">
    <source>
        <dbReference type="Google" id="ProtNLM"/>
    </source>
</evidence>
<organism evidence="2 3">
    <name type="scientific">Micromonospora avicenniae</name>
    <dbReference type="NCBI Taxonomy" id="1198245"/>
    <lineage>
        <taxon>Bacteria</taxon>
        <taxon>Bacillati</taxon>
        <taxon>Actinomycetota</taxon>
        <taxon>Actinomycetes</taxon>
        <taxon>Micromonosporales</taxon>
        <taxon>Micromonosporaceae</taxon>
        <taxon>Micromonospora</taxon>
    </lineage>
</organism>
<evidence type="ECO:0000313" key="3">
    <source>
        <dbReference type="Proteomes" id="UP000186004"/>
    </source>
</evidence>
<sequence length="88" mass="9493">MTGGAEPSGPVSDEHAPEQPTWSCGSCGEDWPCATKRSRLLREYGDRATLSVYLGSCLAAASEDLRTASVTSLQNRFIGWLRRGSRSS</sequence>
<feature type="region of interest" description="Disordered" evidence="1">
    <location>
        <begin position="1"/>
        <end position="25"/>
    </location>
</feature>
<dbReference type="OrthoDB" id="3393036at2"/>
<keyword evidence="3" id="KW-1185">Reference proteome</keyword>
<dbReference type="EMBL" id="FTNF01000007">
    <property type="protein sequence ID" value="SIR17564.1"/>
    <property type="molecule type" value="Genomic_DNA"/>
</dbReference>
<gene>
    <name evidence="2" type="ORF">SAMN05444858_1077</name>
</gene>
<accession>A0A1N6YSG1</accession>